<reference evidence="4 5" key="1">
    <citation type="submission" date="2013-08" db="EMBL/GenBank/DDBJ databases">
        <authorList>
            <person name="Weinstock G."/>
            <person name="Sodergren E."/>
            <person name="Wylie T."/>
            <person name="Fulton L."/>
            <person name="Fulton R."/>
            <person name="Fronick C."/>
            <person name="O'Laughlin M."/>
            <person name="Godfrey J."/>
            <person name="Miner T."/>
            <person name="Herter B."/>
            <person name="Appelbaum E."/>
            <person name="Cordes M."/>
            <person name="Lek S."/>
            <person name="Wollam A."/>
            <person name="Pepin K.H."/>
            <person name="Palsikar V.B."/>
            <person name="Mitreva M."/>
            <person name="Wilson R.K."/>
        </authorList>
    </citation>
    <scope>NUCLEOTIDE SEQUENCE [LARGE SCALE GENOMIC DNA]</scope>
    <source>
        <strain evidence="4 5">ATCC 14665</strain>
    </source>
</reference>
<evidence type="ECO:0000313" key="5">
    <source>
        <dbReference type="Proteomes" id="UP000016605"/>
    </source>
</evidence>
<organism evidence="4 5">
    <name type="scientific">Leifsonia aquatica ATCC 14665</name>
    <dbReference type="NCBI Taxonomy" id="1358026"/>
    <lineage>
        <taxon>Bacteria</taxon>
        <taxon>Bacillati</taxon>
        <taxon>Actinomycetota</taxon>
        <taxon>Actinomycetes</taxon>
        <taxon>Micrococcales</taxon>
        <taxon>Microbacteriaceae</taxon>
        <taxon>Leifsonia</taxon>
    </lineage>
</organism>
<dbReference type="GO" id="GO:0005737">
    <property type="term" value="C:cytoplasm"/>
    <property type="evidence" value="ECO:0007669"/>
    <property type="project" value="TreeGrafter"/>
</dbReference>
<name>U2T123_LEIAQ</name>
<evidence type="ECO:0000256" key="1">
    <source>
        <dbReference type="ARBA" id="ARBA00008270"/>
    </source>
</evidence>
<feature type="active site" evidence="3">
    <location>
        <position position="58"/>
    </location>
</feature>
<dbReference type="SUPFAM" id="SSF54506">
    <property type="entry name" value="Diaminopimelate epimerase-like"/>
    <property type="match status" value="1"/>
</dbReference>
<evidence type="ECO:0000256" key="2">
    <source>
        <dbReference type="ARBA" id="ARBA00023235"/>
    </source>
</evidence>
<dbReference type="PATRIC" id="fig|1358026.3.peg.2087"/>
<dbReference type="PANTHER" id="PTHR13774">
    <property type="entry name" value="PHENAZINE BIOSYNTHESIS PROTEIN"/>
    <property type="match status" value="1"/>
</dbReference>
<dbReference type="PIRSF" id="PIRSF016184">
    <property type="entry name" value="PhzC_PhzF"/>
    <property type="match status" value="1"/>
</dbReference>
<proteinExistence type="inferred from homology"/>
<dbReference type="Pfam" id="PF02567">
    <property type="entry name" value="PhzC-PhzF"/>
    <property type="match status" value="1"/>
</dbReference>
<dbReference type="PANTHER" id="PTHR13774:SF39">
    <property type="entry name" value="BIOSYNTHESIS PROTEIN, PUTATIVE-RELATED"/>
    <property type="match status" value="1"/>
</dbReference>
<sequence length="305" mass="31470">MDLRGAHGQDGAMDVPFVWIDVFAERALAGNPLPLVPDADTLSDEQLRAIAREFNQSETTFLCRPSAPEADARLRSLTPAGVEVEGAGHNAMGAWIWLAGSGRLEPGRDAFVQQIGDDLLPVRVSTADGIVRVTLEQSPPRFPGRFADREALAASLGLPVDGLAADRRPEVGDTGAEHLLVPATNREAVDAAVPDQAALKAVLAGAGAEGCYLYTTAVDPSSGTHAYARFFNPTVGIAEDPATGTAAGPLAALLVRDGLAAAGAPVVIEQGRSLGRPSRIVVTVDGDRVALTGSGVVAAAGTLFL</sequence>
<dbReference type="Gene3D" id="3.10.310.10">
    <property type="entry name" value="Diaminopimelate Epimerase, Chain A, domain 1"/>
    <property type="match status" value="2"/>
</dbReference>
<dbReference type="GO" id="GO:0016853">
    <property type="term" value="F:isomerase activity"/>
    <property type="evidence" value="ECO:0007669"/>
    <property type="project" value="UniProtKB-KW"/>
</dbReference>
<dbReference type="Proteomes" id="UP000016605">
    <property type="component" value="Unassembled WGS sequence"/>
</dbReference>
<gene>
    <name evidence="4" type="ORF">N136_02453</name>
</gene>
<dbReference type="AlphaFoldDB" id="U2T123"/>
<comment type="similarity">
    <text evidence="1">Belongs to the PhzF family.</text>
</comment>
<evidence type="ECO:0000256" key="3">
    <source>
        <dbReference type="PIRSR" id="PIRSR016184-1"/>
    </source>
</evidence>
<evidence type="ECO:0000313" key="4">
    <source>
        <dbReference type="EMBL" id="ERK71198.1"/>
    </source>
</evidence>
<dbReference type="NCBIfam" id="TIGR00654">
    <property type="entry name" value="PhzF_family"/>
    <property type="match status" value="1"/>
</dbReference>
<keyword evidence="2" id="KW-0413">Isomerase</keyword>
<accession>U2T123</accession>
<protein>
    <submittedName>
        <fullName evidence="4">Phenazine biosynthesis protein, PhzF family</fullName>
    </submittedName>
</protein>
<dbReference type="EMBL" id="AWVQ01000315">
    <property type="protein sequence ID" value="ERK71198.1"/>
    <property type="molecule type" value="Genomic_DNA"/>
</dbReference>
<dbReference type="InterPro" id="IPR003719">
    <property type="entry name" value="Phenazine_PhzF-like"/>
</dbReference>
<comment type="caution">
    <text evidence="4">The sequence shown here is derived from an EMBL/GenBank/DDBJ whole genome shotgun (WGS) entry which is preliminary data.</text>
</comment>
<dbReference type="HOGENOM" id="CLU_048756_0_1_11"/>